<sequence length="163" mass="18390">MLYCTKCHGACQDSAAKCPNCKNSKLRPLEGEDMVRLHRADQYTAGLLEQRFAQEGVGFQMEPFSGGWVSYLYDNDVLPTDKLVLVRWSDYDKAKELSSQVCRQVEAERAAVGQEEEGETFEDMPRKKRILVQVVSVLAFILLIMAAVYGADFAANWLKGLWS</sequence>
<dbReference type="Proteomes" id="UP000824214">
    <property type="component" value="Unassembled WGS sequence"/>
</dbReference>
<accession>A0A9D2LX39</accession>
<gene>
    <name evidence="2" type="ORF">H9942_04215</name>
</gene>
<proteinExistence type="predicted"/>
<name>A0A9D2LX39_9FIRM</name>
<evidence type="ECO:0008006" key="4">
    <source>
        <dbReference type="Google" id="ProtNLM"/>
    </source>
</evidence>
<evidence type="ECO:0000313" key="3">
    <source>
        <dbReference type="Proteomes" id="UP000824214"/>
    </source>
</evidence>
<protein>
    <recommendedName>
        <fullName evidence="4">DUF2007 domain-containing protein</fullName>
    </recommendedName>
</protein>
<organism evidence="2 3">
    <name type="scientific">Candidatus Acutalibacter ornithocaccae</name>
    <dbReference type="NCBI Taxonomy" id="2838416"/>
    <lineage>
        <taxon>Bacteria</taxon>
        <taxon>Bacillati</taxon>
        <taxon>Bacillota</taxon>
        <taxon>Clostridia</taxon>
        <taxon>Eubacteriales</taxon>
        <taxon>Acutalibacteraceae</taxon>
        <taxon>Acutalibacter</taxon>
    </lineage>
</organism>
<dbReference type="EMBL" id="DWXZ01000082">
    <property type="protein sequence ID" value="HJB37256.1"/>
    <property type="molecule type" value="Genomic_DNA"/>
</dbReference>
<reference evidence="2" key="2">
    <citation type="submission" date="2021-04" db="EMBL/GenBank/DDBJ databases">
        <authorList>
            <person name="Gilroy R."/>
        </authorList>
    </citation>
    <scope>NUCLEOTIDE SEQUENCE</scope>
    <source>
        <strain evidence="2">ChiBcolR8-3208</strain>
    </source>
</reference>
<feature type="transmembrane region" description="Helical" evidence="1">
    <location>
        <begin position="130"/>
        <end position="151"/>
    </location>
</feature>
<reference evidence="2" key="1">
    <citation type="journal article" date="2021" name="PeerJ">
        <title>Extensive microbial diversity within the chicken gut microbiome revealed by metagenomics and culture.</title>
        <authorList>
            <person name="Gilroy R."/>
            <person name="Ravi A."/>
            <person name="Getino M."/>
            <person name="Pursley I."/>
            <person name="Horton D.L."/>
            <person name="Alikhan N.F."/>
            <person name="Baker D."/>
            <person name="Gharbi K."/>
            <person name="Hall N."/>
            <person name="Watson M."/>
            <person name="Adriaenssens E.M."/>
            <person name="Foster-Nyarko E."/>
            <person name="Jarju S."/>
            <person name="Secka A."/>
            <person name="Antonio M."/>
            <person name="Oren A."/>
            <person name="Chaudhuri R.R."/>
            <person name="La Ragione R."/>
            <person name="Hildebrand F."/>
            <person name="Pallen M.J."/>
        </authorList>
    </citation>
    <scope>NUCLEOTIDE SEQUENCE</scope>
    <source>
        <strain evidence="2">ChiBcolR8-3208</strain>
    </source>
</reference>
<keyword evidence="1" id="KW-1133">Transmembrane helix</keyword>
<evidence type="ECO:0000256" key="1">
    <source>
        <dbReference type="SAM" id="Phobius"/>
    </source>
</evidence>
<dbReference type="AlphaFoldDB" id="A0A9D2LX39"/>
<keyword evidence="1" id="KW-0472">Membrane</keyword>
<comment type="caution">
    <text evidence="2">The sequence shown here is derived from an EMBL/GenBank/DDBJ whole genome shotgun (WGS) entry which is preliminary data.</text>
</comment>
<keyword evidence="1" id="KW-0812">Transmembrane</keyword>
<evidence type="ECO:0000313" key="2">
    <source>
        <dbReference type="EMBL" id="HJB37256.1"/>
    </source>
</evidence>